<keyword evidence="1" id="KW-1133">Transmembrane helix</keyword>
<feature type="transmembrane region" description="Helical" evidence="1">
    <location>
        <begin position="32"/>
        <end position="51"/>
    </location>
</feature>
<evidence type="ECO:0000256" key="1">
    <source>
        <dbReference type="SAM" id="Phobius"/>
    </source>
</evidence>
<feature type="transmembrane region" description="Helical" evidence="1">
    <location>
        <begin position="5"/>
        <end position="26"/>
    </location>
</feature>
<gene>
    <name evidence="2" type="ORF">UFOPK1684_00115</name>
    <name evidence="3" type="ORF">UFOPK2158_00225</name>
</gene>
<feature type="transmembrane region" description="Helical" evidence="1">
    <location>
        <begin position="63"/>
        <end position="84"/>
    </location>
</feature>
<reference evidence="3" key="1">
    <citation type="submission" date="2020-05" db="EMBL/GenBank/DDBJ databases">
        <authorList>
            <person name="Chiriac C."/>
            <person name="Salcher M."/>
            <person name="Ghai R."/>
            <person name="Kavagutti S V."/>
        </authorList>
    </citation>
    <scope>NUCLEOTIDE SEQUENCE</scope>
</reference>
<sequence length="88" mass="9144">MAKLLINVVPVWAITAIGVGLVGFLVSEDNRVASMVAVLAGSLLMAFILQVGAYQSEGLVRRLSWATTGSALLTALAAVVFQVLSVVD</sequence>
<name>A0A6J6JLE8_9ZZZZ</name>
<organism evidence="3">
    <name type="scientific">freshwater metagenome</name>
    <dbReference type="NCBI Taxonomy" id="449393"/>
    <lineage>
        <taxon>unclassified sequences</taxon>
        <taxon>metagenomes</taxon>
        <taxon>ecological metagenomes</taxon>
    </lineage>
</organism>
<accession>A0A6J6JLE8</accession>
<proteinExistence type="predicted"/>
<dbReference type="EMBL" id="CAEZTM010000003">
    <property type="protein sequence ID" value="CAB4561376.1"/>
    <property type="molecule type" value="Genomic_DNA"/>
</dbReference>
<keyword evidence="1" id="KW-0472">Membrane</keyword>
<keyword evidence="1" id="KW-0812">Transmembrane</keyword>
<dbReference type="AlphaFoldDB" id="A0A6J6JLE8"/>
<evidence type="ECO:0000313" key="2">
    <source>
        <dbReference type="EMBL" id="CAB4561376.1"/>
    </source>
</evidence>
<protein>
    <submittedName>
        <fullName evidence="3">Unannotated protein</fullName>
    </submittedName>
</protein>
<dbReference type="EMBL" id="CAEZVY010000014">
    <property type="protein sequence ID" value="CAB4636619.1"/>
    <property type="molecule type" value="Genomic_DNA"/>
</dbReference>
<evidence type="ECO:0000313" key="3">
    <source>
        <dbReference type="EMBL" id="CAB4636619.1"/>
    </source>
</evidence>